<reference evidence="2" key="1">
    <citation type="submission" date="2021-06" db="EMBL/GenBank/DDBJ databases">
        <authorList>
            <person name="Kallberg Y."/>
            <person name="Tangrot J."/>
            <person name="Rosling A."/>
        </authorList>
    </citation>
    <scope>NUCLEOTIDE SEQUENCE</scope>
    <source>
        <strain evidence="2">IA702</strain>
    </source>
</reference>
<feature type="region of interest" description="Disordered" evidence="1">
    <location>
        <begin position="548"/>
        <end position="615"/>
    </location>
</feature>
<feature type="compositionally biased region" description="Polar residues" evidence="1">
    <location>
        <begin position="651"/>
        <end position="671"/>
    </location>
</feature>
<feature type="compositionally biased region" description="Polar residues" evidence="1">
    <location>
        <begin position="627"/>
        <end position="639"/>
    </location>
</feature>
<organism evidence="2 3">
    <name type="scientific">Paraglomus occultum</name>
    <dbReference type="NCBI Taxonomy" id="144539"/>
    <lineage>
        <taxon>Eukaryota</taxon>
        <taxon>Fungi</taxon>
        <taxon>Fungi incertae sedis</taxon>
        <taxon>Mucoromycota</taxon>
        <taxon>Glomeromycotina</taxon>
        <taxon>Glomeromycetes</taxon>
        <taxon>Paraglomerales</taxon>
        <taxon>Paraglomeraceae</taxon>
        <taxon>Paraglomus</taxon>
    </lineage>
</organism>
<evidence type="ECO:0000256" key="1">
    <source>
        <dbReference type="SAM" id="MobiDB-lite"/>
    </source>
</evidence>
<feature type="compositionally biased region" description="Acidic residues" evidence="1">
    <location>
        <begin position="957"/>
        <end position="966"/>
    </location>
</feature>
<feature type="compositionally biased region" description="Basic and acidic residues" evidence="1">
    <location>
        <begin position="672"/>
        <end position="681"/>
    </location>
</feature>
<feature type="compositionally biased region" description="Low complexity" evidence="1">
    <location>
        <begin position="556"/>
        <end position="572"/>
    </location>
</feature>
<comment type="caution">
    <text evidence="2">The sequence shown here is derived from an EMBL/GenBank/DDBJ whole genome shotgun (WGS) entry which is preliminary data.</text>
</comment>
<feature type="region of interest" description="Disordered" evidence="1">
    <location>
        <begin position="627"/>
        <end position="729"/>
    </location>
</feature>
<feature type="compositionally biased region" description="Acidic residues" evidence="1">
    <location>
        <begin position="879"/>
        <end position="896"/>
    </location>
</feature>
<keyword evidence="3" id="KW-1185">Reference proteome</keyword>
<dbReference type="Proteomes" id="UP000789572">
    <property type="component" value="Unassembled WGS sequence"/>
</dbReference>
<gene>
    <name evidence="2" type="ORF">POCULU_LOCUS3707</name>
</gene>
<evidence type="ECO:0000313" key="3">
    <source>
        <dbReference type="Proteomes" id="UP000789572"/>
    </source>
</evidence>
<proteinExistence type="predicted"/>
<feature type="region of interest" description="Disordered" evidence="1">
    <location>
        <begin position="879"/>
        <end position="966"/>
    </location>
</feature>
<evidence type="ECO:0000313" key="2">
    <source>
        <dbReference type="EMBL" id="CAG8523657.1"/>
    </source>
</evidence>
<name>A0A9N9AB10_9GLOM</name>
<accession>A0A9N9AB10</accession>
<feature type="compositionally biased region" description="Basic and acidic residues" evidence="1">
    <location>
        <begin position="897"/>
        <end position="956"/>
    </location>
</feature>
<dbReference type="OrthoDB" id="2316594at2759"/>
<feature type="compositionally biased region" description="Polar residues" evidence="1">
    <location>
        <begin position="573"/>
        <end position="615"/>
    </location>
</feature>
<feature type="region of interest" description="Disordered" evidence="1">
    <location>
        <begin position="70"/>
        <end position="106"/>
    </location>
</feature>
<sequence>MSQEINKEPIIGAIRIYFADDYFWALDVEALSKWLETQSLIISPDDLHEILRLYTDEFELNEEDDGTVMVKRKKKETDGGTLPDRMGEGYKIPQDASTRPARSAESGSRYGMSTFAVAIARKYLESTYAETIYELEKHLNSQKCLTDQTIGELLRDNRNIFEVFTDSGVTCVRLVRMAHMFTKDTKTMAKSRITQTERLLVDYLTKHGGLQGGVALPELIIHLRSFRNAIADDIEDFLRGCKSSFECLESGGITYIKVLPGSKAQTIQPRIPYSRQRSGKEYLLRVVRECLVKHGLLTVAELEKMLTPHIPNPPMKFSEVIVRYRREFKTMRVGDDIMVRLSTTDENTLMYIKVFLMEMGPSKLSSLADYLKREGFTPRVRMKEFLAGLSEFKFRDMQGNLGVQSTEIELARRARKFLRDKGTVRVSVLRDYLGKHSLPPRTKLTDFLEKFPEFTFSQAASDVFVSHQVYPPDIVPVDFIRKYLLVENKPAEVYALTTHLNWNGKYPEYKVIEIIKNHKEFTLSKLSNQWVVRFVDGYKRPVVEKMEQSTFENSEMGSPSNSQGGGSNTSMTIPNTNGDELTDFASNRNVTTPRKTDSIVTNQPFHSQIPPSSLTNYSSTHFDSYETASTRSAGGTSYSPHMYPAKVPGAPSSSDTNIRSAGSSGTITSRTIPEHVKRVESFEDTDSSSIELDNVKRSEHEDAGTKGERKGKHRTQDSDDVGVESFSPYTRKGPQPFTYAQCQFNPHAHTFPTSTPTSRSSSFHYRAPLLSQEVLQSHLSSFCNYTQFSTYPEPTYLNYSVPCNTVLIGDRGSGMEHTLLVVLEGCVMGKPEIVKPEIVKPETITCPLILRYDSSGLESPCVSSFVGNRFNVGIDEKVGEEENVGSDEKEENEDAEIVEKRDNKENVEMKNDNKENEDAEIVEKRDNKENVEIKKDNEEHEEIKNDNEENKKWKDNEDYDNDEKIEEETKKIEEAKEDYENANEEMKSNQQDENDQEINEATAVKKIIFVTPSSLKKMKKVYQDIPNCEVRPLIFLEEELTKDDVKAWMEANPDTAVAVECMELVEEILYESGDSEAFSFSEFALQLAAKDCSTPRVKQCIGNRIRRLKSFFEKPNDRHDAFSEAFQPGDIVIVDLSDYIVRAALASVLFRIVVGIYTRLNFSDDDTNVGKMLVLEEAENYLTPTSPLTPRIQQIQSRIHHYKTNMLISTSNPTLLPPLIFQQSHFFIFHYFSSPYWSEFLTTHLSLLGGNADRLSRNTQKLWSPRHAFVRGWIAQAGKSEQDGREACIETIVEIRESYSDNTTYKR</sequence>
<feature type="compositionally biased region" description="Basic and acidic residues" evidence="1">
    <location>
        <begin position="693"/>
        <end position="708"/>
    </location>
</feature>
<protein>
    <submittedName>
        <fullName evidence="2">4516_t:CDS:1</fullName>
    </submittedName>
</protein>
<dbReference type="EMBL" id="CAJVPJ010000429">
    <property type="protein sequence ID" value="CAG8523657.1"/>
    <property type="molecule type" value="Genomic_DNA"/>
</dbReference>